<dbReference type="Proteomes" id="UP001430804">
    <property type="component" value="Unassembled WGS sequence"/>
</dbReference>
<protein>
    <recommendedName>
        <fullName evidence="4">DUF2550 family protein</fullName>
    </recommendedName>
</protein>
<evidence type="ECO:0008006" key="4">
    <source>
        <dbReference type="Google" id="ProtNLM"/>
    </source>
</evidence>
<keyword evidence="1" id="KW-0472">Membrane</keyword>
<keyword evidence="1" id="KW-1133">Transmembrane helix</keyword>
<feature type="transmembrane region" description="Helical" evidence="1">
    <location>
        <begin position="6"/>
        <end position="25"/>
    </location>
</feature>
<accession>A0ABS6WQ88</accession>
<dbReference type="EMBL" id="JAHWQX010000003">
    <property type="protein sequence ID" value="MBW3098134.1"/>
    <property type="molecule type" value="Genomic_DNA"/>
</dbReference>
<sequence length="163" mass="17375">MTLDILAGIMLGGIVFITFMVHVAGRWRRRDDPDTGTSLIEFASIFPGEAVRSVISTSDRSTRFFRLASGMTGFLHRAGRVNEALLIQPASTRVSAVEDAPALTIDFCDADMPTRSYVFRSPEDAAEVSLWLMGSYVLAAGEAAANGDAGAGTGSPDRRDGGE</sequence>
<keyword evidence="3" id="KW-1185">Reference proteome</keyword>
<dbReference type="RefSeq" id="WP_219202064.1">
    <property type="nucleotide sequence ID" value="NZ_JAHWQX010000003.1"/>
</dbReference>
<evidence type="ECO:0000313" key="3">
    <source>
        <dbReference type="Proteomes" id="UP001430804"/>
    </source>
</evidence>
<reference evidence="2" key="1">
    <citation type="submission" date="2021-07" db="EMBL/GenBank/DDBJ databases">
        <title>Pseudohoeflea marina sp. nov. a polyhydroxyalcanoate-producing bacterium.</title>
        <authorList>
            <person name="Zheng W."/>
            <person name="Yu S."/>
            <person name="Huang Y."/>
        </authorList>
    </citation>
    <scope>NUCLEOTIDE SEQUENCE</scope>
    <source>
        <strain evidence="2">DP4N28-3</strain>
    </source>
</reference>
<gene>
    <name evidence="2" type="ORF">KY465_12665</name>
</gene>
<comment type="caution">
    <text evidence="2">The sequence shown here is derived from an EMBL/GenBank/DDBJ whole genome shotgun (WGS) entry which is preliminary data.</text>
</comment>
<organism evidence="2 3">
    <name type="scientific">Pseudohoeflea coraliihabitans</name>
    <dbReference type="NCBI Taxonomy" id="2860393"/>
    <lineage>
        <taxon>Bacteria</taxon>
        <taxon>Pseudomonadati</taxon>
        <taxon>Pseudomonadota</taxon>
        <taxon>Alphaproteobacteria</taxon>
        <taxon>Hyphomicrobiales</taxon>
        <taxon>Rhizobiaceae</taxon>
        <taxon>Pseudohoeflea</taxon>
    </lineage>
</organism>
<proteinExistence type="predicted"/>
<evidence type="ECO:0000256" key="1">
    <source>
        <dbReference type="SAM" id="Phobius"/>
    </source>
</evidence>
<keyword evidence="1" id="KW-0812">Transmembrane</keyword>
<name>A0ABS6WQ88_9HYPH</name>
<evidence type="ECO:0000313" key="2">
    <source>
        <dbReference type="EMBL" id="MBW3098134.1"/>
    </source>
</evidence>